<name>K1T9G6_9ZZZZ</name>
<sequence length="261" mass="29275">MRYILLGILMAAAAWTARAQTFETLRLQRSYAGRADDFTNGYARAVRCEEWGYDNLWNDKTEAMITRASNGQMVMEWESDPVKRIDADGARFLFLISADQSAQPREFSLWIDGRPCGALTNLPGQHWEQTTDAGVVCTFSAYDSNQWGDRMGFMELLVPKELVEAGRPVRFRLIGEKAESNIYFMIFKNRELLEELRSRAAVEELFVLSATDRGVEIAAGTQWIGRTALVTCDGRPVQVRFVDGGDRAVGRCPEGAAVALQ</sequence>
<feature type="non-terminal residue" evidence="1">
    <location>
        <position position="261"/>
    </location>
</feature>
<gene>
    <name evidence="1" type="ORF">OBE_07100</name>
</gene>
<organism evidence="1">
    <name type="scientific">human gut metagenome</name>
    <dbReference type="NCBI Taxonomy" id="408170"/>
    <lineage>
        <taxon>unclassified sequences</taxon>
        <taxon>metagenomes</taxon>
        <taxon>organismal metagenomes</taxon>
    </lineage>
</organism>
<proteinExistence type="predicted"/>
<comment type="caution">
    <text evidence="1">The sequence shown here is derived from an EMBL/GenBank/DDBJ whole genome shotgun (WGS) entry which is preliminary data.</text>
</comment>
<protein>
    <submittedName>
        <fullName evidence="1">Uncharacterized protein</fullName>
    </submittedName>
</protein>
<dbReference type="AlphaFoldDB" id="K1T9G6"/>
<accession>K1T9G6</accession>
<reference evidence="1" key="1">
    <citation type="journal article" date="2013" name="Environ. Microbiol.">
        <title>Microbiota from the distal guts of lean and obese adolescents exhibit partial functional redundancy besides clear differences in community structure.</title>
        <authorList>
            <person name="Ferrer M."/>
            <person name="Ruiz A."/>
            <person name="Lanza F."/>
            <person name="Haange S.B."/>
            <person name="Oberbach A."/>
            <person name="Till H."/>
            <person name="Bargiela R."/>
            <person name="Campoy C."/>
            <person name="Segura M.T."/>
            <person name="Richter M."/>
            <person name="von Bergen M."/>
            <person name="Seifert J."/>
            <person name="Suarez A."/>
        </authorList>
    </citation>
    <scope>NUCLEOTIDE SEQUENCE</scope>
</reference>
<dbReference type="EMBL" id="AJWZ01004875">
    <property type="protein sequence ID" value="EKC64159.1"/>
    <property type="molecule type" value="Genomic_DNA"/>
</dbReference>
<evidence type="ECO:0000313" key="1">
    <source>
        <dbReference type="EMBL" id="EKC64159.1"/>
    </source>
</evidence>